<comment type="pathway">
    <text evidence="2 8">Protein modification; protein glycosylation.</text>
</comment>
<feature type="transmembrane region" description="Helical" evidence="8">
    <location>
        <begin position="109"/>
        <end position="127"/>
    </location>
</feature>
<dbReference type="Pfam" id="PF02109">
    <property type="entry name" value="DAD"/>
    <property type="match status" value="1"/>
</dbReference>
<feature type="transmembrane region" description="Helical" evidence="8">
    <location>
        <begin position="69"/>
        <end position="88"/>
    </location>
</feature>
<keyword evidence="4 8" id="KW-0812">Transmembrane</keyword>
<comment type="function">
    <text evidence="8">Subunit of the oligosaccharyl transferase (OST) complex that catalyzes the initial transfer of a defined glycan (Glc(3)Man(9)GlcNAc(2) in eukaryotes) from the lipid carrier dolichol-pyrophosphate to an asparagine residue within an Asn-X-Ser/Thr consensus motif in nascent polypeptide chains, the first step in protein N-glycosylation. N-glycosylation occurs cotranslationally and the complex associates with the Sec61 complex at the channel-forming translocon complex that mediates protein translocation across the endoplasmic reticulum (ER). All subunits are required for a maximal enzyme activity.</text>
</comment>
<dbReference type="PIRSF" id="PIRSF005588">
    <property type="entry name" value="DAD"/>
    <property type="match status" value="1"/>
</dbReference>
<keyword evidence="5 8" id="KW-0256">Endoplasmic reticulum</keyword>
<evidence type="ECO:0000256" key="4">
    <source>
        <dbReference type="ARBA" id="ARBA00022692"/>
    </source>
</evidence>
<comment type="caution">
    <text evidence="9">The sequence shown here is derived from an EMBL/GenBank/DDBJ whole genome shotgun (WGS) entry which is preliminary data.</text>
</comment>
<dbReference type="PANTHER" id="PTHR10705">
    <property type="entry name" value="DOLICHYL-DIPHOSPHOOLIGOSACCHARIDE--PROTEIN GLYCOSYLTRANSFERASE SUBUNIT DAD1"/>
    <property type="match status" value="1"/>
</dbReference>
<dbReference type="UniPathway" id="UPA00378"/>
<evidence type="ECO:0000313" key="10">
    <source>
        <dbReference type="Proteomes" id="UP000481153"/>
    </source>
</evidence>
<feature type="transmembrane region" description="Helical" evidence="8">
    <location>
        <begin position="43"/>
        <end position="63"/>
    </location>
</feature>
<keyword evidence="6 8" id="KW-1133">Transmembrane helix</keyword>
<dbReference type="PANTHER" id="PTHR10705:SF0">
    <property type="entry name" value="DOLICHYL-DIPHOSPHOOLIGOSACCHARIDE--PROTEIN GLYCOSYLTRANSFERASE SUBUNIT DAD1"/>
    <property type="match status" value="1"/>
</dbReference>
<evidence type="ECO:0000256" key="3">
    <source>
        <dbReference type="ARBA" id="ARBA00009386"/>
    </source>
</evidence>
<evidence type="ECO:0000256" key="6">
    <source>
        <dbReference type="ARBA" id="ARBA00022989"/>
    </source>
</evidence>
<dbReference type="Proteomes" id="UP000481153">
    <property type="component" value="Unassembled WGS sequence"/>
</dbReference>
<dbReference type="VEuPathDB" id="FungiDB:AeMF1_018025"/>
<evidence type="ECO:0000256" key="2">
    <source>
        <dbReference type="ARBA" id="ARBA00004922"/>
    </source>
</evidence>
<dbReference type="OrthoDB" id="445566at2759"/>
<evidence type="ECO:0000313" key="9">
    <source>
        <dbReference type="EMBL" id="KAF0740305.1"/>
    </source>
</evidence>
<accession>A0A6G0XIX2</accession>
<dbReference type="GO" id="GO:0008250">
    <property type="term" value="C:oligosaccharyltransferase complex"/>
    <property type="evidence" value="ECO:0007669"/>
    <property type="project" value="InterPro"/>
</dbReference>
<proteinExistence type="inferred from homology"/>
<dbReference type="GO" id="GO:0006487">
    <property type="term" value="P:protein N-linked glycosylation"/>
    <property type="evidence" value="ECO:0007669"/>
    <property type="project" value="TreeGrafter"/>
</dbReference>
<evidence type="ECO:0000256" key="1">
    <source>
        <dbReference type="ARBA" id="ARBA00004477"/>
    </source>
</evidence>
<keyword evidence="10" id="KW-1185">Reference proteome</keyword>
<dbReference type="AlphaFoldDB" id="A0A6G0XIX2"/>
<organism evidence="9 10">
    <name type="scientific">Aphanomyces euteiches</name>
    <dbReference type="NCBI Taxonomy" id="100861"/>
    <lineage>
        <taxon>Eukaryota</taxon>
        <taxon>Sar</taxon>
        <taxon>Stramenopiles</taxon>
        <taxon>Oomycota</taxon>
        <taxon>Saprolegniomycetes</taxon>
        <taxon>Saprolegniales</taxon>
        <taxon>Verrucalvaceae</taxon>
        <taxon>Aphanomyces</taxon>
    </lineage>
</organism>
<protein>
    <recommendedName>
        <fullName evidence="8">Dolichyl-diphosphooligosaccharide--protein glycosyltransferase subunit OST2</fullName>
        <shortName evidence="8">Oligosaccharyl transferase subunit OST2</shortName>
    </recommendedName>
</protein>
<keyword evidence="7 8" id="KW-0472">Membrane</keyword>
<dbReference type="EMBL" id="VJMJ01000053">
    <property type="protein sequence ID" value="KAF0740305.1"/>
    <property type="molecule type" value="Genomic_DNA"/>
</dbReference>
<comment type="similarity">
    <text evidence="3 8">Belongs to the DAD/OST2 family.</text>
</comment>
<dbReference type="InterPro" id="IPR003038">
    <property type="entry name" value="DAD/Ost2"/>
</dbReference>
<gene>
    <name evidence="9" type="ORF">Ae201684_004304</name>
</gene>
<comment type="subunit">
    <text evidence="8">Component of the oligosaccharyltransferase (OST) complex.</text>
</comment>
<comment type="subcellular location">
    <subcellularLocation>
        <location evidence="1 8">Endoplasmic reticulum membrane</location>
        <topology evidence="1 8">Multi-pass membrane protein</topology>
    </subcellularLocation>
</comment>
<reference evidence="9 10" key="1">
    <citation type="submission" date="2019-07" db="EMBL/GenBank/DDBJ databases">
        <title>Genomics analysis of Aphanomyces spp. identifies a new class of oomycete effector associated with host adaptation.</title>
        <authorList>
            <person name="Gaulin E."/>
        </authorList>
    </citation>
    <scope>NUCLEOTIDE SEQUENCE [LARGE SCALE GENOMIC DNA]</scope>
    <source>
        <strain evidence="9 10">ATCC 201684</strain>
    </source>
</reference>
<name>A0A6G0XIX2_9STRA</name>
<evidence type="ECO:0000256" key="7">
    <source>
        <dbReference type="ARBA" id="ARBA00023136"/>
    </source>
</evidence>
<evidence type="ECO:0000256" key="8">
    <source>
        <dbReference type="RuleBase" id="RU361136"/>
    </source>
</evidence>
<sequence length="128" mass="14162">MSKKGQKKESAAAEPPSTQSIVADLWTQYSKNTPRKVKLIDGFLVYVLATGILQFVYCVLVGTFPFNSFLSGFLSTVGVFVLTVSLRMQIDPSNQQAFAASPRSPQRAFADYLFCNCILFLVVMNFMG</sequence>
<evidence type="ECO:0000256" key="5">
    <source>
        <dbReference type="ARBA" id="ARBA00022824"/>
    </source>
</evidence>